<dbReference type="PANTHER" id="PTHR43649:SF12">
    <property type="entry name" value="DIACETYLCHITOBIOSE BINDING PROTEIN DASA"/>
    <property type="match status" value="1"/>
</dbReference>
<gene>
    <name evidence="2" type="ORF">ACFSR9_13290</name>
</gene>
<keyword evidence="3" id="KW-1185">Reference proteome</keyword>
<evidence type="ECO:0000313" key="2">
    <source>
        <dbReference type="EMBL" id="MFD2610403.1"/>
    </source>
</evidence>
<dbReference type="InterPro" id="IPR050490">
    <property type="entry name" value="Bact_solute-bd_prot1"/>
</dbReference>
<reference evidence="3" key="1">
    <citation type="journal article" date="2019" name="Int. J. Syst. Evol. Microbiol.">
        <title>The Global Catalogue of Microorganisms (GCM) 10K type strain sequencing project: providing services to taxonomists for standard genome sequencing and annotation.</title>
        <authorList>
            <consortium name="The Broad Institute Genomics Platform"/>
            <consortium name="The Broad Institute Genome Sequencing Center for Infectious Disease"/>
            <person name="Wu L."/>
            <person name="Ma J."/>
        </authorList>
    </citation>
    <scope>NUCLEOTIDE SEQUENCE [LARGE SCALE GENOMIC DNA]</scope>
    <source>
        <strain evidence="3">KCTC 33842</strain>
    </source>
</reference>
<dbReference type="EMBL" id="JBHUMK010000061">
    <property type="protein sequence ID" value="MFD2610403.1"/>
    <property type="molecule type" value="Genomic_DNA"/>
</dbReference>
<evidence type="ECO:0000313" key="3">
    <source>
        <dbReference type="Proteomes" id="UP001597475"/>
    </source>
</evidence>
<organism evidence="2 3">
    <name type="scientific">Deinococcus taklimakanensis</name>
    <dbReference type="NCBI Taxonomy" id="536443"/>
    <lineage>
        <taxon>Bacteria</taxon>
        <taxon>Thermotogati</taxon>
        <taxon>Deinococcota</taxon>
        <taxon>Deinococci</taxon>
        <taxon>Deinococcales</taxon>
        <taxon>Deinococcaceae</taxon>
        <taxon>Deinococcus</taxon>
    </lineage>
</organism>
<dbReference type="InterPro" id="IPR006059">
    <property type="entry name" value="SBP"/>
</dbReference>
<dbReference type="Proteomes" id="UP001597475">
    <property type="component" value="Unassembled WGS sequence"/>
</dbReference>
<feature type="chain" id="PRO_5046244329" evidence="1">
    <location>
        <begin position="20"/>
        <end position="406"/>
    </location>
</feature>
<protein>
    <submittedName>
        <fullName evidence="2">ABC transporter substrate-binding protein</fullName>
    </submittedName>
</protein>
<dbReference type="RefSeq" id="WP_386846557.1">
    <property type="nucleotide sequence ID" value="NZ_JBHUMK010000061.1"/>
</dbReference>
<comment type="caution">
    <text evidence="2">The sequence shown here is derived from an EMBL/GenBank/DDBJ whole genome shotgun (WGS) entry which is preliminary data.</text>
</comment>
<feature type="signal peptide" evidence="1">
    <location>
        <begin position="1"/>
        <end position="19"/>
    </location>
</feature>
<dbReference type="Pfam" id="PF01547">
    <property type="entry name" value="SBP_bac_1"/>
    <property type="match status" value="1"/>
</dbReference>
<dbReference type="SUPFAM" id="SSF53850">
    <property type="entry name" value="Periplasmic binding protein-like II"/>
    <property type="match status" value="1"/>
</dbReference>
<accession>A0ABW5P5I1</accession>
<dbReference type="CDD" id="cd13585">
    <property type="entry name" value="PBP2_TMBP_like"/>
    <property type="match status" value="1"/>
</dbReference>
<dbReference type="PANTHER" id="PTHR43649">
    <property type="entry name" value="ARABINOSE-BINDING PROTEIN-RELATED"/>
    <property type="match status" value="1"/>
</dbReference>
<name>A0ABW5P5I1_9DEIO</name>
<sequence length="406" mass="45177">MKRFAAMFVTLALASTAQAKTDLQVVWFTEAPTEQGIFDKYVQMYEKANPDVNVQVTYVPFQQLTQKLQLMVAGKTPPDVARVVTANIAELNPVALDLSKFTDGNAFANQFLSSQVPYIKIGKRVIGAPLDVTANGLFYNKDCFAQAKVTVPTNPLRPWSWDQWRSALDKVTKNSKCRFGLSYDYTTYRFSTLVYQAGGRYIDASGKKMAIDSPQSLRALDFFAGLVKDGLIPKSQWLSGEDPSSLFKSGLSAMYMSGNWNLTQMSQIKNFRWGVAPLPMDKIRSTVPGGKFVMGFKDSKNTAEAAKFIQWITSKDINIAFSKDNMTLSARKDAKGVKYGTFDDEIAIYQSDLGITPSYVGKDWSNPAMAKLNTFIRDQIVKVLLGQQTSKQALETISAEGNKYLK</sequence>
<evidence type="ECO:0000256" key="1">
    <source>
        <dbReference type="SAM" id="SignalP"/>
    </source>
</evidence>
<dbReference type="Gene3D" id="3.40.190.10">
    <property type="entry name" value="Periplasmic binding protein-like II"/>
    <property type="match status" value="1"/>
</dbReference>
<proteinExistence type="predicted"/>
<keyword evidence="1" id="KW-0732">Signal</keyword>